<keyword evidence="2" id="KW-1185">Reference proteome</keyword>
<proteinExistence type="predicted"/>
<dbReference type="AlphaFoldDB" id="A0A0N1N4N5"/>
<evidence type="ECO:0000313" key="2">
    <source>
        <dbReference type="Proteomes" id="UP000037822"/>
    </source>
</evidence>
<dbReference type="PATRIC" id="fig|1526658.3.peg.3656"/>
<name>A0A0N1N4N5_9HYPH</name>
<evidence type="ECO:0000313" key="1">
    <source>
        <dbReference type="EMBL" id="KPH81843.1"/>
    </source>
</evidence>
<accession>A0A0N1N4N5</accession>
<sequence>MAADTDALERRIALLEARLGALTALISATPAGTLAITAPGGMSITAGGALAVSAGGHLSLVAGSRMSLASGREITLDSRDLALTAAVEFAVESGQQLELACRDASLAMKKDGTVSLKGNDITIQASGKLNAKASSDVVIRGSKIVQN</sequence>
<protein>
    <recommendedName>
        <fullName evidence="3">DUF2345 domain-containing protein</fullName>
    </recommendedName>
</protein>
<dbReference type="RefSeq" id="WP_054208246.1">
    <property type="nucleotide sequence ID" value="NZ_LGSZ01000026.1"/>
</dbReference>
<comment type="caution">
    <text evidence="1">The sequence shown here is derived from an EMBL/GenBank/DDBJ whole genome shotgun (WGS) entry which is preliminary data.</text>
</comment>
<dbReference type="Proteomes" id="UP000037822">
    <property type="component" value="Unassembled WGS sequence"/>
</dbReference>
<organism evidence="1 2">
    <name type="scientific">Bosea vaviloviae</name>
    <dbReference type="NCBI Taxonomy" id="1526658"/>
    <lineage>
        <taxon>Bacteria</taxon>
        <taxon>Pseudomonadati</taxon>
        <taxon>Pseudomonadota</taxon>
        <taxon>Alphaproteobacteria</taxon>
        <taxon>Hyphomicrobiales</taxon>
        <taxon>Boseaceae</taxon>
        <taxon>Bosea</taxon>
    </lineage>
</organism>
<gene>
    <name evidence="1" type="ORF">AE618_06540</name>
</gene>
<reference evidence="1 2" key="1">
    <citation type="submission" date="2015-07" db="EMBL/GenBank/DDBJ databases">
        <title>Whole genome sequencing of Bosea vaviloviae isolated from cave pool.</title>
        <authorList>
            <person name="Tan N.E.H."/>
            <person name="Lee Y.P."/>
            <person name="Gan H.M."/>
            <person name="Barton H."/>
            <person name="Savka M.A."/>
        </authorList>
    </citation>
    <scope>NUCLEOTIDE SEQUENCE [LARGE SCALE GENOMIC DNA]</scope>
    <source>
        <strain evidence="1 2">SD260</strain>
    </source>
</reference>
<dbReference type="OrthoDB" id="8163726at2"/>
<dbReference type="EMBL" id="LGSZ01000026">
    <property type="protein sequence ID" value="KPH81843.1"/>
    <property type="molecule type" value="Genomic_DNA"/>
</dbReference>
<dbReference type="SUPFAM" id="SSF69349">
    <property type="entry name" value="Phage fibre proteins"/>
    <property type="match status" value="1"/>
</dbReference>
<evidence type="ECO:0008006" key="3">
    <source>
        <dbReference type="Google" id="ProtNLM"/>
    </source>
</evidence>